<reference evidence="11" key="1">
    <citation type="submission" date="2016-05" db="EMBL/GenBank/DDBJ databases">
        <authorList>
            <person name="Liu B."/>
            <person name="Wang J."/>
            <person name="Zhu Y."/>
            <person name="Liu G."/>
            <person name="Chen Q."/>
            <person name="Chen Z."/>
            <person name="Lan J."/>
            <person name="Che J."/>
            <person name="Ge C."/>
            <person name="Shi H."/>
            <person name="Pan Z."/>
            <person name="Liu X."/>
        </authorList>
    </citation>
    <scope>NUCLEOTIDE SEQUENCE [LARGE SCALE GENOMIC DNA]</scope>
    <source>
        <strain evidence="11">FJAT-27215</strain>
    </source>
</reference>
<keyword evidence="4" id="KW-0694">RNA-binding</keyword>
<evidence type="ECO:0000313" key="10">
    <source>
        <dbReference type="EMBL" id="OCA92748.1"/>
    </source>
</evidence>
<dbReference type="InterPro" id="IPR023558">
    <property type="entry name" value="Trp_RNA-bd_attenuator_dom"/>
</dbReference>
<organism evidence="10 11">
    <name type="scientific">Pseudobacillus wudalianchiensis</name>
    <dbReference type="NCBI Taxonomy" id="1743143"/>
    <lineage>
        <taxon>Bacteria</taxon>
        <taxon>Bacillati</taxon>
        <taxon>Bacillota</taxon>
        <taxon>Bacilli</taxon>
        <taxon>Bacillales</taxon>
        <taxon>Bacillaceae</taxon>
        <taxon>Pseudobacillus</taxon>
    </lineage>
</organism>
<evidence type="ECO:0000256" key="2">
    <source>
        <dbReference type="ARBA" id="ARBA00011104"/>
    </source>
</evidence>
<dbReference type="AlphaFoldDB" id="A0A1B9B9I8"/>
<gene>
    <name evidence="10" type="ORF">A8F95_03395</name>
</gene>
<proteinExistence type="inferred from homology"/>
<dbReference type="InterPro" id="IPR000824">
    <property type="entry name" value="MtrB"/>
</dbReference>
<dbReference type="GO" id="GO:0003723">
    <property type="term" value="F:RNA binding"/>
    <property type="evidence" value="ECO:0007669"/>
    <property type="project" value="UniProtKB-KW"/>
</dbReference>
<accession>A0A1B9B9I8</accession>
<keyword evidence="11" id="KW-1185">Reference proteome</keyword>
<comment type="subunit">
    <text evidence="2">Oligomer of 11 identical subunits arranged in doughnut-like structure.</text>
</comment>
<name>A0A1B9B9I8_9BACI</name>
<dbReference type="InterPro" id="IPR016031">
    <property type="entry name" value="Trp_RNA-bd_attenuator-like_dom"/>
</dbReference>
<dbReference type="RefSeq" id="WP_049662906.1">
    <property type="nucleotide sequence ID" value="NZ_MAYT01000001.1"/>
</dbReference>
<evidence type="ECO:0000259" key="9">
    <source>
        <dbReference type="Pfam" id="PF02081"/>
    </source>
</evidence>
<dbReference type="NCBIfam" id="NF009724">
    <property type="entry name" value="PRK13251.1"/>
    <property type="match status" value="1"/>
</dbReference>
<dbReference type="Proteomes" id="UP000092578">
    <property type="component" value="Unassembled WGS sequence"/>
</dbReference>
<dbReference type="Pfam" id="PF02081">
    <property type="entry name" value="TrpBP"/>
    <property type="match status" value="1"/>
</dbReference>
<comment type="similarity">
    <text evidence="1">Belongs to the MtrB family.</text>
</comment>
<comment type="caution">
    <text evidence="10">The sequence shown here is derived from an EMBL/GenBank/DDBJ whole genome shotgun (WGS) entry which is preliminary data.</text>
</comment>
<protein>
    <recommendedName>
        <fullName evidence="3">Transcription attenuation protein MtrB</fullName>
    </recommendedName>
    <alternativeName>
        <fullName evidence="8">Trp RNA-binding attenuation protein</fullName>
    </alternativeName>
    <alternativeName>
        <fullName evidence="7">Tryptophan RNA-binding attenuator protein</fullName>
    </alternativeName>
</protein>
<keyword evidence="6" id="KW-0804">Transcription</keyword>
<evidence type="ECO:0000256" key="5">
    <source>
        <dbReference type="ARBA" id="ARBA00023015"/>
    </source>
</evidence>
<sequence>MKNNQADFIMIRAIEDGVNVIGLTRGSDTRFHHSEKLDKGEVMIAQFTEHTSAIKVRGRAKIITSFGEVESGNES</sequence>
<evidence type="ECO:0000256" key="6">
    <source>
        <dbReference type="ARBA" id="ARBA00023163"/>
    </source>
</evidence>
<evidence type="ECO:0000256" key="8">
    <source>
        <dbReference type="ARBA" id="ARBA00033109"/>
    </source>
</evidence>
<feature type="domain" description="Tryptophan RNA-binding attenuator protein" evidence="9">
    <location>
        <begin position="5"/>
        <end position="71"/>
    </location>
</feature>
<evidence type="ECO:0000313" key="11">
    <source>
        <dbReference type="Proteomes" id="UP000092578"/>
    </source>
</evidence>
<evidence type="ECO:0000256" key="3">
    <source>
        <dbReference type="ARBA" id="ARBA00016308"/>
    </source>
</evidence>
<dbReference type="PRINTS" id="PR00687">
    <property type="entry name" value="TRPRNAAP"/>
</dbReference>
<dbReference type="GO" id="GO:0006355">
    <property type="term" value="P:regulation of DNA-templated transcription"/>
    <property type="evidence" value="ECO:0007669"/>
    <property type="project" value="InterPro"/>
</dbReference>
<evidence type="ECO:0000256" key="7">
    <source>
        <dbReference type="ARBA" id="ARBA00029615"/>
    </source>
</evidence>
<keyword evidence="5" id="KW-0805">Transcription regulation</keyword>
<dbReference type="GO" id="GO:0006353">
    <property type="term" value="P:DNA-templated transcription termination"/>
    <property type="evidence" value="ECO:0007669"/>
    <property type="project" value="InterPro"/>
</dbReference>
<dbReference type="SUPFAM" id="SSF51219">
    <property type="entry name" value="TRAP-like"/>
    <property type="match status" value="1"/>
</dbReference>
<evidence type="ECO:0000256" key="1">
    <source>
        <dbReference type="ARBA" id="ARBA00010027"/>
    </source>
</evidence>
<dbReference type="EMBL" id="MAYT01000001">
    <property type="protein sequence ID" value="OCA92748.1"/>
    <property type="molecule type" value="Genomic_DNA"/>
</dbReference>
<dbReference type="Gene3D" id="2.60.40.50">
    <property type="entry name" value="TRAP-like"/>
    <property type="match status" value="1"/>
</dbReference>
<evidence type="ECO:0000256" key="4">
    <source>
        <dbReference type="ARBA" id="ARBA00022884"/>
    </source>
</evidence>